<evidence type="ECO:0000256" key="11">
    <source>
        <dbReference type="ARBA" id="ARBA00023049"/>
    </source>
</evidence>
<dbReference type="KEGG" id="dol:Dole_2756"/>
<comment type="subcellular location">
    <subcellularLocation>
        <location evidence="2">Cell membrane</location>
        <topology evidence="2">Multi-pass membrane protein</topology>
    </subcellularLocation>
</comment>
<evidence type="ECO:0000256" key="3">
    <source>
        <dbReference type="ARBA" id="ARBA00007931"/>
    </source>
</evidence>
<keyword evidence="10 13" id="KW-1133">Transmembrane helix</keyword>
<evidence type="ECO:0000256" key="1">
    <source>
        <dbReference type="ARBA" id="ARBA00001947"/>
    </source>
</evidence>
<keyword evidence="9" id="KW-0862">Zinc</keyword>
<evidence type="ECO:0000256" key="4">
    <source>
        <dbReference type="ARBA" id="ARBA00022475"/>
    </source>
</evidence>
<evidence type="ECO:0000313" key="15">
    <source>
        <dbReference type="Proteomes" id="UP000008561"/>
    </source>
</evidence>
<dbReference type="eggNOG" id="COG1994">
    <property type="taxonomic scope" value="Bacteria"/>
</dbReference>
<dbReference type="MEROPS" id="M50.A05"/>
<evidence type="ECO:0000256" key="7">
    <source>
        <dbReference type="ARBA" id="ARBA00022723"/>
    </source>
</evidence>
<keyword evidence="15" id="KW-1185">Reference proteome</keyword>
<keyword evidence="4" id="KW-1003">Cell membrane</keyword>
<dbReference type="RefSeq" id="WP_012176170.1">
    <property type="nucleotide sequence ID" value="NC_009943.1"/>
</dbReference>
<feature type="transmembrane region" description="Helical" evidence="13">
    <location>
        <begin position="51"/>
        <end position="73"/>
    </location>
</feature>
<evidence type="ECO:0000256" key="9">
    <source>
        <dbReference type="ARBA" id="ARBA00022833"/>
    </source>
</evidence>
<keyword evidence="7" id="KW-0479">Metal-binding</keyword>
<name>A8ZXT2_DESOH</name>
<dbReference type="PANTHER" id="PTHR35864">
    <property type="entry name" value="ZINC METALLOPROTEASE MJ0611-RELATED"/>
    <property type="match status" value="1"/>
</dbReference>
<dbReference type="GO" id="GO:0046872">
    <property type="term" value="F:metal ion binding"/>
    <property type="evidence" value="ECO:0007669"/>
    <property type="project" value="UniProtKB-KW"/>
</dbReference>
<keyword evidence="8" id="KW-0378">Hydrolase</keyword>
<dbReference type="STRING" id="96561.Dole_2756"/>
<feature type="transmembrane region" description="Helical" evidence="13">
    <location>
        <begin position="188"/>
        <end position="212"/>
    </location>
</feature>
<evidence type="ECO:0000313" key="14">
    <source>
        <dbReference type="EMBL" id="ABW68559.1"/>
    </source>
</evidence>
<evidence type="ECO:0000256" key="2">
    <source>
        <dbReference type="ARBA" id="ARBA00004651"/>
    </source>
</evidence>
<evidence type="ECO:0000256" key="8">
    <source>
        <dbReference type="ARBA" id="ARBA00022801"/>
    </source>
</evidence>
<gene>
    <name evidence="14" type="ordered locus">Dole_2756</name>
</gene>
<feature type="transmembrane region" description="Helical" evidence="13">
    <location>
        <begin position="139"/>
        <end position="159"/>
    </location>
</feature>
<evidence type="ECO:0000256" key="12">
    <source>
        <dbReference type="ARBA" id="ARBA00023136"/>
    </source>
</evidence>
<dbReference type="InterPro" id="IPR052348">
    <property type="entry name" value="Metallopeptidase_M50B"/>
</dbReference>
<comment type="similarity">
    <text evidence="3">Belongs to the peptidase M50B family.</text>
</comment>
<organism evidence="14 15">
    <name type="scientific">Desulfosudis oleivorans (strain DSM 6200 / JCM 39069 / Hxd3)</name>
    <name type="common">Desulfococcus oleovorans</name>
    <dbReference type="NCBI Taxonomy" id="96561"/>
    <lineage>
        <taxon>Bacteria</taxon>
        <taxon>Pseudomonadati</taxon>
        <taxon>Thermodesulfobacteriota</taxon>
        <taxon>Desulfobacteria</taxon>
        <taxon>Desulfobacterales</taxon>
        <taxon>Desulfosudaceae</taxon>
        <taxon>Desulfosudis</taxon>
    </lineage>
</organism>
<keyword evidence="12 13" id="KW-0472">Membrane</keyword>
<evidence type="ECO:0000256" key="13">
    <source>
        <dbReference type="SAM" id="Phobius"/>
    </source>
</evidence>
<accession>A8ZXT2</accession>
<dbReference type="EMBL" id="CP000859">
    <property type="protein sequence ID" value="ABW68559.1"/>
    <property type="molecule type" value="Genomic_DNA"/>
</dbReference>
<evidence type="ECO:0000256" key="10">
    <source>
        <dbReference type="ARBA" id="ARBA00022989"/>
    </source>
</evidence>
<dbReference type="CDD" id="cd06158">
    <property type="entry name" value="S2P-M50_like_1"/>
    <property type="match status" value="1"/>
</dbReference>
<keyword evidence="6 13" id="KW-0812">Transmembrane</keyword>
<comment type="cofactor">
    <cofactor evidence="1">
        <name>Zn(2+)</name>
        <dbReference type="ChEBI" id="CHEBI:29105"/>
    </cofactor>
</comment>
<dbReference type="InterPro" id="IPR044537">
    <property type="entry name" value="Rip2-like"/>
</dbReference>
<dbReference type="Proteomes" id="UP000008561">
    <property type="component" value="Chromosome"/>
</dbReference>
<dbReference type="OrthoDB" id="9800627at2"/>
<dbReference type="GO" id="GO:0005886">
    <property type="term" value="C:plasma membrane"/>
    <property type="evidence" value="ECO:0007669"/>
    <property type="project" value="UniProtKB-SubCell"/>
</dbReference>
<dbReference type="GO" id="GO:0006508">
    <property type="term" value="P:proteolysis"/>
    <property type="evidence" value="ECO:0007669"/>
    <property type="project" value="UniProtKB-KW"/>
</dbReference>
<proteinExistence type="inferred from homology"/>
<reference evidence="14 15" key="1">
    <citation type="submission" date="2007-10" db="EMBL/GenBank/DDBJ databases">
        <title>Complete sequence of Desulfococcus oleovorans Hxd3.</title>
        <authorList>
            <consortium name="US DOE Joint Genome Institute"/>
            <person name="Copeland A."/>
            <person name="Lucas S."/>
            <person name="Lapidus A."/>
            <person name="Barry K."/>
            <person name="Glavina del Rio T."/>
            <person name="Dalin E."/>
            <person name="Tice H."/>
            <person name="Pitluck S."/>
            <person name="Kiss H."/>
            <person name="Brettin T."/>
            <person name="Bruce D."/>
            <person name="Detter J.C."/>
            <person name="Han C."/>
            <person name="Schmutz J."/>
            <person name="Larimer F."/>
            <person name="Land M."/>
            <person name="Hauser L."/>
            <person name="Kyrpides N."/>
            <person name="Kim E."/>
            <person name="Wawrik B."/>
            <person name="Richardson P."/>
        </authorList>
    </citation>
    <scope>NUCLEOTIDE SEQUENCE [LARGE SCALE GENOMIC DNA]</scope>
    <source>
        <strain evidence="15">DSM 6200 / JCM 39069 / Hxd3</strain>
    </source>
</reference>
<dbReference type="GO" id="GO:0008237">
    <property type="term" value="F:metallopeptidase activity"/>
    <property type="evidence" value="ECO:0007669"/>
    <property type="project" value="UniProtKB-KW"/>
</dbReference>
<keyword evidence="5" id="KW-0645">Protease</keyword>
<protein>
    <submittedName>
        <fullName evidence="14">Peptidase M50</fullName>
    </submittedName>
</protein>
<dbReference type="HOGENOM" id="CLU_086979_0_0_7"/>
<evidence type="ECO:0000256" key="6">
    <source>
        <dbReference type="ARBA" id="ARBA00022692"/>
    </source>
</evidence>
<evidence type="ECO:0000256" key="5">
    <source>
        <dbReference type="ARBA" id="ARBA00022670"/>
    </source>
</evidence>
<feature type="transmembrane region" description="Helical" evidence="13">
    <location>
        <begin position="93"/>
        <end position="119"/>
    </location>
</feature>
<sequence>MFETINRIVIMALPVLFAVGIHEAAHGFAAWKMGDDTAARAGRITLNPLRHIDIVGSIILPLLLVLARAPFVFGYAKPVPINPGLFREYKKGVIVVSLAGICANLVCLAASGILFRLVLAGARAWATAGSPAAMVASQLLLLLWFSVLINAVLAVFNMIPLPPLDGSRVITVFLPVGLQKRVASMERFGIMILLFLFIIKADVVFSVINALITPLVVLALGQDGVALMATGF</sequence>
<dbReference type="PANTHER" id="PTHR35864:SF1">
    <property type="entry name" value="ZINC METALLOPROTEASE YWHC-RELATED"/>
    <property type="match status" value="1"/>
</dbReference>
<keyword evidence="11" id="KW-0482">Metalloprotease</keyword>
<dbReference type="AlphaFoldDB" id="A8ZXT2"/>